<dbReference type="Gene3D" id="3.40.50.980">
    <property type="match status" value="2"/>
</dbReference>
<proteinExistence type="inferred from homology"/>
<dbReference type="RefSeq" id="WP_305997022.1">
    <property type="nucleotide sequence ID" value="NZ_JAVALS010000009.1"/>
</dbReference>
<comment type="similarity">
    <text evidence="1">Belongs to the ATP-dependent AMP-binding enzyme family.</text>
</comment>
<dbReference type="Gene3D" id="3.30.300.30">
    <property type="match status" value="1"/>
</dbReference>
<feature type="domain" description="AMP-dependent synthetase/ligase" evidence="3">
    <location>
        <begin position="27"/>
        <end position="423"/>
    </location>
</feature>
<feature type="domain" description="AMP-binding enzyme C-terminal" evidence="4">
    <location>
        <begin position="474"/>
        <end position="550"/>
    </location>
</feature>
<protein>
    <submittedName>
        <fullName evidence="5">AMP-binding protein</fullName>
    </submittedName>
</protein>
<dbReference type="SUPFAM" id="SSF56801">
    <property type="entry name" value="Acetyl-CoA synthetase-like"/>
    <property type="match status" value="1"/>
</dbReference>
<accession>A0ABT9IQU4</accession>
<evidence type="ECO:0000256" key="2">
    <source>
        <dbReference type="ARBA" id="ARBA00022598"/>
    </source>
</evidence>
<dbReference type="InterPro" id="IPR025110">
    <property type="entry name" value="AMP-bd_C"/>
</dbReference>
<name>A0ABT9IQU4_9MICC</name>
<dbReference type="Pfam" id="PF13193">
    <property type="entry name" value="AMP-binding_C"/>
    <property type="match status" value="1"/>
</dbReference>
<dbReference type="InterPro" id="IPR045851">
    <property type="entry name" value="AMP-bd_C_sf"/>
</dbReference>
<evidence type="ECO:0000313" key="5">
    <source>
        <dbReference type="EMBL" id="MDP5227970.1"/>
    </source>
</evidence>
<dbReference type="PROSITE" id="PS00455">
    <property type="entry name" value="AMP_BINDING"/>
    <property type="match status" value="1"/>
</dbReference>
<dbReference type="Gene3D" id="2.30.38.10">
    <property type="entry name" value="Luciferase, Domain 3"/>
    <property type="match status" value="1"/>
</dbReference>
<evidence type="ECO:0000259" key="4">
    <source>
        <dbReference type="Pfam" id="PF13193"/>
    </source>
</evidence>
<dbReference type="EMBL" id="JAVALS010000009">
    <property type="protein sequence ID" value="MDP5227970.1"/>
    <property type="molecule type" value="Genomic_DNA"/>
</dbReference>
<sequence>MDSFSAPSYTAGDASVPLIDRTIGDDFEAVVRRFPEREALIEAALPGKPLRRWTYRELNDDVDLLARALLAVGIGVGERVGIWSANCAEWTILQYATAKIGAILVNVNPAYRSHELEFVAKQNGMRMLVLAPTDRNSEYVAMARDAALNCPGLTELVFLPGNEESDPLVALEAGVPEREGERSWAGLLAEAAGVGQSALAERMAGLDPQDAINIQYTSGTTGFPKGATLSHHNILNNGHQIGALLKYTEEDKVVIPVPFYHCFGMVIGNLNIFSYGGTAIIPSRSFSPAATLQSVQDFGATSLYGVPTMFIAELALPDFGSYVLSTLRTGVMAGSLCPIEVMKRVIGEMHMRDVAICYGMTETSPVSTMTREGDTLAQRTESVGRTMPHCESRIIDPGTGEAVSRGEIGELCTRGYVVMKGYWDQPDKTAEAIDAEGWMHTGDLARMDEDGYILVEGRIKDMVIRGGENIYPREIEEFLYHHPSIQDVQVIGVPDEKYGEELMACVILKPGVPELTVEDLREFCAGRLAHYKIPRYLDVRGSFPMTVSGKIRKVEMREEAVERLGL</sequence>
<evidence type="ECO:0000313" key="6">
    <source>
        <dbReference type="Proteomes" id="UP001232725"/>
    </source>
</evidence>
<dbReference type="InterPro" id="IPR000873">
    <property type="entry name" value="AMP-dep_synth/lig_dom"/>
</dbReference>
<organism evidence="5 6">
    <name type="scientific">Arthrobacter horti</name>
    <dbReference type="NCBI Taxonomy" id="3068273"/>
    <lineage>
        <taxon>Bacteria</taxon>
        <taxon>Bacillati</taxon>
        <taxon>Actinomycetota</taxon>
        <taxon>Actinomycetes</taxon>
        <taxon>Micrococcales</taxon>
        <taxon>Micrococcaceae</taxon>
        <taxon>Arthrobacter</taxon>
    </lineage>
</organism>
<evidence type="ECO:0000256" key="1">
    <source>
        <dbReference type="ARBA" id="ARBA00006432"/>
    </source>
</evidence>
<comment type="caution">
    <text evidence="5">The sequence shown here is derived from an EMBL/GenBank/DDBJ whole genome shotgun (WGS) entry which is preliminary data.</text>
</comment>
<reference evidence="5 6" key="1">
    <citation type="submission" date="2023-08" db="EMBL/GenBank/DDBJ databases">
        <title>Arthrobacter horti sp. nov., isolated from forest soil.</title>
        <authorList>
            <person name="Park M."/>
        </authorList>
    </citation>
    <scope>NUCLEOTIDE SEQUENCE [LARGE SCALE GENOMIC DNA]</scope>
    <source>
        <strain evidence="5 6">YJM1</strain>
    </source>
</reference>
<dbReference type="PANTHER" id="PTHR43201:SF5">
    <property type="entry name" value="MEDIUM-CHAIN ACYL-COA LIGASE ACSF2, MITOCHONDRIAL"/>
    <property type="match status" value="1"/>
</dbReference>
<evidence type="ECO:0000259" key="3">
    <source>
        <dbReference type="Pfam" id="PF00501"/>
    </source>
</evidence>
<dbReference type="Pfam" id="PF00501">
    <property type="entry name" value="AMP-binding"/>
    <property type="match status" value="1"/>
</dbReference>
<dbReference type="Proteomes" id="UP001232725">
    <property type="component" value="Unassembled WGS sequence"/>
</dbReference>
<keyword evidence="6" id="KW-1185">Reference proteome</keyword>
<gene>
    <name evidence="5" type="ORF">Q9R02_12460</name>
</gene>
<dbReference type="CDD" id="cd05917">
    <property type="entry name" value="FACL_like_2"/>
    <property type="match status" value="1"/>
</dbReference>
<dbReference type="PANTHER" id="PTHR43201">
    <property type="entry name" value="ACYL-COA SYNTHETASE"/>
    <property type="match status" value="1"/>
</dbReference>
<dbReference type="InterPro" id="IPR020845">
    <property type="entry name" value="AMP-binding_CS"/>
</dbReference>
<keyword evidence="2" id="KW-0436">Ligase</keyword>